<keyword evidence="1" id="KW-0732">Signal</keyword>
<reference evidence="2 3" key="1">
    <citation type="submission" date="2016-09" db="EMBL/GenBank/DDBJ databases">
        <title>Complete genome sequence of microbes from the polar regions.</title>
        <authorList>
            <person name="Liao L."/>
            <person name="Chen B."/>
        </authorList>
    </citation>
    <scope>NUCLEOTIDE SEQUENCE [LARGE SCALE GENOMIC DNA]</scope>
    <source>
        <strain evidence="2 3">ZS314</strain>
    </source>
</reference>
<keyword evidence="3" id="KW-1185">Reference proteome</keyword>
<dbReference type="KEGG" id="mant:BHD05_00385"/>
<evidence type="ECO:0000256" key="1">
    <source>
        <dbReference type="SAM" id="SignalP"/>
    </source>
</evidence>
<feature type="chain" id="PRO_5039136151" description="Pilus assembly protein TadE" evidence="1">
    <location>
        <begin position="17"/>
        <end position="98"/>
    </location>
</feature>
<evidence type="ECO:0008006" key="4">
    <source>
        <dbReference type="Google" id="ProtNLM"/>
    </source>
</evidence>
<feature type="signal peptide" evidence="1">
    <location>
        <begin position="1"/>
        <end position="16"/>
    </location>
</feature>
<dbReference type="EMBL" id="CP017146">
    <property type="protein sequence ID" value="QHO70867.1"/>
    <property type="molecule type" value="Genomic_DNA"/>
</dbReference>
<accession>A0A7L5AKI1</accession>
<dbReference type="Proteomes" id="UP000464507">
    <property type="component" value="Chromosome"/>
</dbReference>
<evidence type="ECO:0000313" key="2">
    <source>
        <dbReference type="EMBL" id="QHO70867.1"/>
    </source>
</evidence>
<protein>
    <recommendedName>
        <fullName evidence="4">Pilus assembly protein TadE</fullName>
    </recommendedName>
</protein>
<gene>
    <name evidence="2" type="ORF">BHD05_00385</name>
</gene>
<name>A0A7L5AKI1_9MICO</name>
<sequence length="98" mass="9659">MLMPAALLLLGLGLSAAQVSSRQLQLQDAAADAARIIARGEGGPAAEGHLAALVPGAVLRGQRIGDLSCVVLSAPGAPSGLFAAVQLEARSCALDGGF</sequence>
<dbReference type="AlphaFoldDB" id="A0A7L5AKI1"/>
<organism evidence="2 3">
    <name type="scientific">Marisediminicola antarctica</name>
    <dbReference type="NCBI Taxonomy" id="674079"/>
    <lineage>
        <taxon>Bacteria</taxon>
        <taxon>Bacillati</taxon>
        <taxon>Actinomycetota</taxon>
        <taxon>Actinomycetes</taxon>
        <taxon>Micrococcales</taxon>
        <taxon>Microbacteriaceae</taxon>
        <taxon>Marisediminicola</taxon>
    </lineage>
</organism>
<evidence type="ECO:0000313" key="3">
    <source>
        <dbReference type="Proteomes" id="UP000464507"/>
    </source>
</evidence>
<proteinExistence type="predicted"/>